<name>A0A4R1FDK9_9GAMM</name>
<keyword evidence="2" id="KW-1185">Reference proteome</keyword>
<dbReference type="RefSeq" id="WP_207906936.1">
    <property type="nucleotide sequence ID" value="NZ_BAAAFU010000008.1"/>
</dbReference>
<dbReference type="PANTHER" id="PTHR41729:SF1">
    <property type="entry name" value="GLUTAMYL-TRNA SYNTHETASE"/>
    <property type="match status" value="1"/>
</dbReference>
<dbReference type="InterPro" id="IPR025255">
    <property type="entry name" value="DUF4202"/>
</dbReference>
<evidence type="ECO:0000313" key="2">
    <source>
        <dbReference type="Proteomes" id="UP000294887"/>
    </source>
</evidence>
<dbReference type="Pfam" id="PF13875">
    <property type="entry name" value="DUF4202"/>
    <property type="match status" value="1"/>
</dbReference>
<dbReference type="AlphaFoldDB" id="A0A4R1FDK9"/>
<protein>
    <submittedName>
        <fullName evidence="1">Uncharacterized protein DUF4202</fullName>
    </submittedName>
</protein>
<sequence>MSSSNPQMLEDALALYDAANSKDPNIEMDEGKEVPKELLYSKRMLDMLSRFIPDAEDVAKLSVAAQHIERWKSPRSDYPMNRKGYHLWRTNLYKFHADTAAALLEKVGYDEETIERVKLAIGKKNLKTNTDTQVVEDIAALTFIEHYMTAMYEKFTEYDEDKWIDIIIRTWKKMSPAAHDFALSGSVKLPEGLVPVIQKALAKAAA</sequence>
<dbReference type="EMBL" id="SMFQ01000002">
    <property type="protein sequence ID" value="TCJ88931.1"/>
    <property type="molecule type" value="Genomic_DNA"/>
</dbReference>
<proteinExistence type="predicted"/>
<dbReference type="PANTHER" id="PTHR41729">
    <property type="entry name" value="GLUTAMYL-TRNA SYNTHETASE"/>
    <property type="match status" value="1"/>
</dbReference>
<gene>
    <name evidence="1" type="ORF">EV695_0791</name>
</gene>
<dbReference type="Proteomes" id="UP000294887">
    <property type="component" value="Unassembled WGS sequence"/>
</dbReference>
<reference evidence="1 2" key="1">
    <citation type="submission" date="2019-03" db="EMBL/GenBank/DDBJ databases">
        <title>Genomic Encyclopedia of Type Strains, Phase IV (KMG-IV): sequencing the most valuable type-strain genomes for metagenomic binning, comparative biology and taxonomic classification.</title>
        <authorList>
            <person name="Goeker M."/>
        </authorList>
    </citation>
    <scope>NUCLEOTIDE SEQUENCE [LARGE SCALE GENOMIC DNA]</scope>
    <source>
        <strain evidence="1 2">DSM 24830</strain>
    </source>
</reference>
<organism evidence="1 2">
    <name type="scientific">Cocleimonas flava</name>
    <dbReference type="NCBI Taxonomy" id="634765"/>
    <lineage>
        <taxon>Bacteria</taxon>
        <taxon>Pseudomonadati</taxon>
        <taxon>Pseudomonadota</taxon>
        <taxon>Gammaproteobacteria</taxon>
        <taxon>Thiotrichales</taxon>
        <taxon>Thiotrichaceae</taxon>
        <taxon>Cocleimonas</taxon>
    </lineage>
</organism>
<comment type="caution">
    <text evidence="1">The sequence shown here is derived from an EMBL/GenBank/DDBJ whole genome shotgun (WGS) entry which is preliminary data.</text>
</comment>
<evidence type="ECO:0000313" key="1">
    <source>
        <dbReference type="EMBL" id="TCJ88931.1"/>
    </source>
</evidence>
<accession>A0A4R1FDK9</accession>